<keyword evidence="1" id="KW-1133">Transmembrane helix</keyword>
<sequence>MTLQLWKRNAIGAVVSAAALAVAGTFILLPPWERYRQTVAPRHIAAAGQEITADGQTWTVRRVNRSTHRRGSRAPLPENTVVVNVLVERMGPSLAGTGCRVYLVEGDQTWRGDGGVCSAETSMSVEFLVPSDTEPTAVDIKAVNAAILVRLEL</sequence>
<reference evidence="2 3" key="1">
    <citation type="submission" date="2019-04" db="EMBL/GenBank/DDBJ databases">
        <title>Draft, Whole-Genome Sequence of the Anthracene-degrading Mycobacterium frederiksbergense LB501T, Isolated from a Polycyclic Aromatic Hydrocarbon (PAH)-Contaminated Soil.</title>
        <authorList>
            <person name="Augelletti F."/>
        </authorList>
    </citation>
    <scope>NUCLEOTIDE SEQUENCE [LARGE SCALE GENOMIC DNA]</scope>
    <source>
        <strain evidence="2 3">LB 501T</strain>
    </source>
</reference>
<dbReference type="RefSeq" id="WP_168144575.1">
    <property type="nucleotide sequence ID" value="NZ_CP038799.1"/>
</dbReference>
<dbReference type="EMBL" id="CP038799">
    <property type="protein sequence ID" value="QIV84231.1"/>
    <property type="molecule type" value="Genomic_DNA"/>
</dbReference>
<organism evidence="2 3">
    <name type="scientific">Mycolicibacterium frederiksbergense</name>
    <dbReference type="NCBI Taxonomy" id="117567"/>
    <lineage>
        <taxon>Bacteria</taxon>
        <taxon>Bacillati</taxon>
        <taxon>Actinomycetota</taxon>
        <taxon>Actinomycetes</taxon>
        <taxon>Mycobacteriales</taxon>
        <taxon>Mycobacteriaceae</taxon>
        <taxon>Mycolicibacterium</taxon>
    </lineage>
</organism>
<accession>A0A6H0SCC5</accession>
<evidence type="ECO:0000256" key="1">
    <source>
        <dbReference type="SAM" id="Phobius"/>
    </source>
</evidence>
<feature type="transmembrane region" description="Helical" evidence="1">
    <location>
        <begin position="12"/>
        <end position="32"/>
    </location>
</feature>
<keyword evidence="1" id="KW-0472">Membrane</keyword>
<evidence type="ECO:0000313" key="3">
    <source>
        <dbReference type="Proteomes" id="UP000501849"/>
    </source>
</evidence>
<proteinExistence type="predicted"/>
<dbReference type="AlphaFoldDB" id="A0A6H0SCC5"/>
<name>A0A6H0SCC5_9MYCO</name>
<dbReference type="Proteomes" id="UP000501849">
    <property type="component" value="Chromosome"/>
</dbReference>
<evidence type="ECO:0000313" key="2">
    <source>
        <dbReference type="EMBL" id="QIV84231.1"/>
    </source>
</evidence>
<dbReference type="KEGG" id="mfre:EXE63_27635"/>
<gene>
    <name evidence="2" type="ORF">EXE63_27635</name>
</gene>
<keyword evidence="1" id="KW-0812">Transmembrane</keyword>
<protein>
    <submittedName>
        <fullName evidence="2">Uncharacterized protein</fullName>
    </submittedName>
</protein>
<keyword evidence="3" id="KW-1185">Reference proteome</keyword>